<dbReference type="InterPro" id="IPR020472">
    <property type="entry name" value="WD40_PAC1"/>
</dbReference>
<keyword evidence="8" id="KW-0812">Transmembrane</keyword>
<comment type="caution">
    <text evidence="10">The sequence shown here is derived from an EMBL/GenBank/DDBJ whole genome shotgun (WGS) entry which is preliminary data.</text>
</comment>
<dbReference type="Pfam" id="PF00400">
    <property type="entry name" value="WD40"/>
    <property type="match status" value="4"/>
</dbReference>
<feature type="repeat" description="WD" evidence="6">
    <location>
        <begin position="274"/>
        <end position="309"/>
    </location>
</feature>
<sequence length="586" mass="65898">MADTGEPTWRDSGREEDEDMEGTESEEEEDEIMEENEEEEEEKDGGLERVYLPGVEPLKEGEELVMDQDAYTLYHQAQTGAPCLSFDVILDNLGDNRSDYPLTLFLCAGTQADTSQSNRLLVMKMHNLHRTSKEKKDGSDSESSDSEDEDEEEKKPQLELAMVPHYGGINRVRVSTLLDTPVAAVWSEKGMVEIYDLQKQLAAVSDSQALATFLKEEQAKIKPVYSFSGHMTEGFAMDWSPKTAGRLLTGDCNKNIHLWNPKEGGTWHVDQRPFTGHTKSVEDIQWSPNEATVFASCSADASVRVWDIRAAPNKACMLTATQAHDSDVNVISWNQNEPFIVSGGDDGVLKIWDLRQFQKGVSVAKFKQHTAPITSVEWHPTDSGVFAAAGADDQITQWDLAVERDQDQEGETEDPALASIPPQLLFVHQGEKDIKELHWHPQCPGIVISTALSGFNVFRTISVCEDITHSRCKDILCHGLSPTISTRKWAQLTVFLWNVTGLLWFVWAITQKKKKKNFSFLRRGAFFRPYREKHLIVTEDTPNLEKISGHGSVKHALCSYTDKTEYIWQIIICQPFLNVSISLTSV</sequence>
<dbReference type="EMBL" id="CATNWA010000979">
    <property type="protein sequence ID" value="CAI9538768.1"/>
    <property type="molecule type" value="Genomic_DNA"/>
</dbReference>
<evidence type="ECO:0000313" key="11">
    <source>
        <dbReference type="Proteomes" id="UP001162483"/>
    </source>
</evidence>
<keyword evidence="4" id="KW-0539">Nucleus</keyword>
<evidence type="ECO:0000313" key="10">
    <source>
        <dbReference type="EMBL" id="CAI9538768.1"/>
    </source>
</evidence>
<dbReference type="InterPro" id="IPR001680">
    <property type="entry name" value="WD40_rpt"/>
</dbReference>
<dbReference type="InterPro" id="IPR019775">
    <property type="entry name" value="WD40_repeat_CS"/>
</dbReference>
<dbReference type="PRINTS" id="PR00320">
    <property type="entry name" value="GPROTEINBRPT"/>
</dbReference>
<feature type="compositionally biased region" description="Acidic residues" evidence="7">
    <location>
        <begin position="14"/>
        <end position="43"/>
    </location>
</feature>
<reference evidence="10" key="1">
    <citation type="submission" date="2023-05" db="EMBL/GenBank/DDBJ databases">
        <authorList>
            <person name="Stuckert A."/>
        </authorList>
    </citation>
    <scope>NUCLEOTIDE SEQUENCE</scope>
</reference>
<gene>
    <name evidence="10" type="ORF">SPARVUS_LOCUS1482717</name>
</gene>
<dbReference type="Proteomes" id="UP001162483">
    <property type="component" value="Unassembled WGS sequence"/>
</dbReference>
<feature type="region of interest" description="Disordered" evidence="7">
    <location>
        <begin position="129"/>
        <end position="157"/>
    </location>
</feature>
<dbReference type="InterPro" id="IPR015943">
    <property type="entry name" value="WD40/YVTN_repeat-like_dom_sf"/>
</dbReference>
<dbReference type="SMART" id="SM00320">
    <property type="entry name" value="WD40"/>
    <property type="match status" value="6"/>
</dbReference>
<evidence type="ECO:0000256" key="3">
    <source>
        <dbReference type="ARBA" id="ARBA00022737"/>
    </source>
</evidence>
<feature type="compositionally biased region" description="Acidic residues" evidence="7">
    <location>
        <begin position="140"/>
        <end position="152"/>
    </location>
</feature>
<evidence type="ECO:0000256" key="4">
    <source>
        <dbReference type="ARBA" id="ARBA00023242"/>
    </source>
</evidence>
<dbReference type="SUPFAM" id="SSF50978">
    <property type="entry name" value="WD40 repeat-like"/>
    <property type="match status" value="1"/>
</dbReference>
<evidence type="ECO:0000256" key="2">
    <source>
        <dbReference type="ARBA" id="ARBA00022574"/>
    </source>
</evidence>
<keyword evidence="11" id="KW-1185">Reference proteome</keyword>
<dbReference type="Pfam" id="PF12265">
    <property type="entry name" value="CAF1C_H4-bd"/>
    <property type="match status" value="1"/>
</dbReference>
<dbReference type="InterPro" id="IPR051972">
    <property type="entry name" value="Glutamate-rich_WD_repeat"/>
</dbReference>
<dbReference type="PANTHER" id="PTHR45903">
    <property type="entry name" value="GLUTAMATE-RICH WD REPEAT-CONTAINING PROTEIN 1"/>
    <property type="match status" value="1"/>
</dbReference>
<proteinExistence type="predicted"/>
<dbReference type="PANTHER" id="PTHR45903:SF1">
    <property type="entry name" value="GLUTAMATE-RICH WD REPEAT-CONTAINING PROTEIN 1"/>
    <property type="match status" value="1"/>
</dbReference>
<accession>A0ABN9ATE1</accession>
<keyword evidence="3" id="KW-0677">Repeat</keyword>
<keyword evidence="2 6" id="KW-0853">WD repeat</keyword>
<comment type="subcellular location">
    <subcellularLocation>
        <location evidence="1">Nucleus</location>
    </subcellularLocation>
</comment>
<organism evidence="10 11">
    <name type="scientific">Staurois parvus</name>
    <dbReference type="NCBI Taxonomy" id="386267"/>
    <lineage>
        <taxon>Eukaryota</taxon>
        <taxon>Metazoa</taxon>
        <taxon>Chordata</taxon>
        <taxon>Craniata</taxon>
        <taxon>Vertebrata</taxon>
        <taxon>Euteleostomi</taxon>
        <taxon>Amphibia</taxon>
        <taxon>Batrachia</taxon>
        <taxon>Anura</taxon>
        <taxon>Neobatrachia</taxon>
        <taxon>Ranoidea</taxon>
        <taxon>Ranidae</taxon>
        <taxon>Staurois</taxon>
    </lineage>
</organism>
<feature type="region of interest" description="Disordered" evidence="7">
    <location>
        <begin position="1"/>
        <end position="47"/>
    </location>
</feature>
<keyword evidence="8" id="KW-0472">Membrane</keyword>
<evidence type="ECO:0000256" key="1">
    <source>
        <dbReference type="ARBA" id="ARBA00004123"/>
    </source>
</evidence>
<dbReference type="PROSITE" id="PS00678">
    <property type="entry name" value="WD_REPEATS_1"/>
    <property type="match status" value="1"/>
</dbReference>
<keyword evidence="8" id="KW-1133">Transmembrane helix</keyword>
<evidence type="ECO:0000256" key="7">
    <source>
        <dbReference type="SAM" id="MobiDB-lite"/>
    </source>
</evidence>
<evidence type="ECO:0000256" key="8">
    <source>
        <dbReference type="SAM" id="Phobius"/>
    </source>
</evidence>
<feature type="domain" description="Histone-binding protein RBBP4-like N-terminal" evidence="9">
    <location>
        <begin position="62"/>
        <end position="129"/>
    </location>
</feature>
<feature type="repeat" description="WD" evidence="6">
    <location>
        <begin position="366"/>
        <end position="400"/>
    </location>
</feature>
<protein>
    <recommendedName>
        <fullName evidence="5">Glutamate-rich WD repeat-containing protein 1</fullName>
    </recommendedName>
</protein>
<feature type="repeat" description="WD" evidence="6">
    <location>
        <begin position="321"/>
        <end position="355"/>
    </location>
</feature>
<dbReference type="InterPro" id="IPR022052">
    <property type="entry name" value="Histone-bd_RBBP4-like_N"/>
</dbReference>
<dbReference type="PROSITE" id="PS50082">
    <property type="entry name" value="WD_REPEATS_2"/>
    <property type="match status" value="3"/>
</dbReference>
<evidence type="ECO:0000256" key="6">
    <source>
        <dbReference type="PROSITE-ProRule" id="PRU00221"/>
    </source>
</evidence>
<dbReference type="PROSITE" id="PS50294">
    <property type="entry name" value="WD_REPEATS_REGION"/>
    <property type="match status" value="3"/>
</dbReference>
<evidence type="ECO:0000259" key="9">
    <source>
        <dbReference type="Pfam" id="PF12265"/>
    </source>
</evidence>
<dbReference type="InterPro" id="IPR036322">
    <property type="entry name" value="WD40_repeat_dom_sf"/>
</dbReference>
<name>A0ABN9ATE1_9NEOB</name>
<feature type="transmembrane region" description="Helical" evidence="8">
    <location>
        <begin position="489"/>
        <end position="509"/>
    </location>
</feature>
<evidence type="ECO:0000256" key="5">
    <source>
        <dbReference type="ARBA" id="ARBA00040876"/>
    </source>
</evidence>
<dbReference type="Gene3D" id="2.130.10.10">
    <property type="entry name" value="YVTN repeat-like/Quinoprotein amine dehydrogenase"/>
    <property type="match status" value="1"/>
</dbReference>